<evidence type="ECO:0000313" key="3">
    <source>
        <dbReference type="Proteomes" id="UP000526408"/>
    </source>
</evidence>
<reference evidence="2 3" key="1">
    <citation type="submission" date="2020-04" db="EMBL/GenBank/DDBJ databases">
        <authorList>
            <person name="Yoon J."/>
        </authorList>
    </citation>
    <scope>NUCLEOTIDE SEQUENCE [LARGE SCALE GENOMIC DNA]</scope>
    <source>
        <strain evidence="2 3">KMU-115</strain>
    </source>
</reference>
<dbReference type="EMBL" id="JAAZQQ010000005">
    <property type="protein sequence ID" value="NKX45956.1"/>
    <property type="molecule type" value="Genomic_DNA"/>
</dbReference>
<keyword evidence="3" id="KW-1185">Reference proteome</keyword>
<keyword evidence="2" id="KW-0808">Transferase</keyword>
<comment type="caution">
    <text evidence="2">The sequence shown here is derived from an EMBL/GenBank/DDBJ whole genome shotgun (WGS) entry which is preliminary data.</text>
</comment>
<dbReference type="InterPro" id="IPR029044">
    <property type="entry name" value="Nucleotide-diphossugar_trans"/>
</dbReference>
<dbReference type="InterPro" id="IPR001173">
    <property type="entry name" value="Glyco_trans_2-like"/>
</dbReference>
<dbReference type="RefSeq" id="WP_168624327.1">
    <property type="nucleotide sequence ID" value="NZ_JAAZQQ010000005.1"/>
</dbReference>
<gene>
    <name evidence="2" type="ORF">HCU73_15280</name>
</gene>
<feature type="domain" description="Glycosyltransferase 2-like" evidence="1">
    <location>
        <begin position="382"/>
        <end position="483"/>
    </location>
</feature>
<dbReference type="Proteomes" id="UP000526408">
    <property type="component" value="Unassembled WGS sequence"/>
</dbReference>
<accession>A0A7X6H318</accession>
<organism evidence="2 3">
    <name type="scientific">Roseicyclus persicicus</name>
    <dbReference type="NCBI Taxonomy" id="2650661"/>
    <lineage>
        <taxon>Bacteria</taxon>
        <taxon>Pseudomonadati</taxon>
        <taxon>Pseudomonadota</taxon>
        <taxon>Alphaproteobacteria</taxon>
        <taxon>Rhodobacterales</taxon>
        <taxon>Roseobacteraceae</taxon>
        <taxon>Roseicyclus</taxon>
    </lineage>
</organism>
<dbReference type="Gene3D" id="3.90.550.10">
    <property type="entry name" value="Spore Coat Polysaccharide Biosynthesis Protein SpsA, Chain A"/>
    <property type="match status" value="1"/>
</dbReference>
<dbReference type="SUPFAM" id="SSF48452">
    <property type="entry name" value="TPR-like"/>
    <property type="match status" value="2"/>
</dbReference>
<dbReference type="Pfam" id="PF00535">
    <property type="entry name" value="Glycos_transf_2"/>
    <property type="match status" value="1"/>
</dbReference>
<dbReference type="GO" id="GO:0016740">
    <property type="term" value="F:transferase activity"/>
    <property type="evidence" value="ECO:0007669"/>
    <property type="project" value="UniProtKB-KW"/>
</dbReference>
<dbReference type="SUPFAM" id="SSF53448">
    <property type="entry name" value="Nucleotide-diphospho-sugar transferases"/>
    <property type="match status" value="1"/>
</dbReference>
<dbReference type="InterPro" id="IPR011990">
    <property type="entry name" value="TPR-like_helical_dom_sf"/>
</dbReference>
<evidence type="ECO:0000259" key="1">
    <source>
        <dbReference type="Pfam" id="PF00535"/>
    </source>
</evidence>
<sequence length="830" mass="89075">MALFSYRHDAAQVPGLIANLSPCVHGFVGWDDRAATVPLSAETTRRTLLLDEARRLGADWILAADPDERFEDRLAQRMPEMLAAGDGNLWYFDIREMFTPDSYRCDGVWGGKAHMRLFPMRAVGADLTVPLHGNWIADTSGFTARRARVNIYHFRMALPARRRLRRELYAAADPDRLHQEIGYDYLDDERGLVLEPVPEQRRFSPPFEEDGGLWSPDPAAIGQVRPDTMEARLAFAARSAQSRGAAAAYHVLDDLCAASPGDADLAHAAATLALQAGLHDAVTAITTRLIDRDRDDLLAIELRARARLLDGQRDAAGADLADLRRIAPDSLVTLDLAAEIARPVADFTAPDALWRRRVAGPATCREGAGVARSDLAVVVIGLGAPAELADAVASLRAQEDAAEIVVVNSGGGRAEAVLAAHLDAIRLIEVRDRLMVGAARNIGIDASRAGIVGFLAGDCRAGPGWVAGRLARHRAGALSVSSPVLPLARGNLVALAVNRMRYWARSPGTHPADVLHFGRSYDRRLFWAAGNFPPGLRVSEDDVFNTRVDRIAAPVWAPEVHTAHVDPTGLLGLWRDARARGRRRADHAPLRAMAGRPDVDRAIAAEMARWSAAGRAAVDRDPALGPLRRRMVKLLQGLARISDRRAAARRLGELARADALLAEADRLAATDPGAALAAARAAAQIDPQDWRKAHRLGELLAAAGHPGAETAWRDALALSPGASKPLKALVLALRDRAGPCAALAEAQRAALAAPSFRSHWTLAAEMALAADQPRLAIAHGRRALALGLATPAAHARLARLHEAAGTPLPAMFRDLAARRLADRAAGGSPN</sequence>
<dbReference type="AlphaFoldDB" id="A0A7X6H318"/>
<evidence type="ECO:0000313" key="2">
    <source>
        <dbReference type="EMBL" id="NKX45956.1"/>
    </source>
</evidence>
<dbReference type="Gene3D" id="1.25.40.10">
    <property type="entry name" value="Tetratricopeptide repeat domain"/>
    <property type="match status" value="1"/>
</dbReference>
<proteinExistence type="predicted"/>
<name>A0A7X6H318_9RHOB</name>
<protein>
    <submittedName>
        <fullName evidence="2">Glycosyltransferase</fullName>
    </submittedName>
</protein>